<evidence type="ECO:0000313" key="1">
    <source>
        <dbReference type="EMBL" id="KAJ3559602.1"/>
    </source>
</evidence>
<organism evidence="1 2">
    <name type="scientific">Phlebia brevispora</name>
    <dbReference type="NCBI Taxonomy" id="194682"/>
    <lineage>
        <taxon>Eukaryota</taxon>
        <taxon>Fungi</taxon>
        <taxon>Dikarya</taxon>
        <taxon>Basidiomycota</taxon>
        <taxon>Agaricomycotina</taxon>
        <taxon>Agaricomycetes</taxon>
        <taxon>Polyporales</taxon>
        <taxon>Meruliaceae</taxon>
        <taxon>Phlebia</taxon>
    </lineage>
</organism>
<sequence>MRVKNVWEYVPVPAKLKILVDRVTFSRITLFYVGFSVINCVIQVVFQVRAFSVNAGAARFLDDIITQGNASQSAFAVLGQDLRMCYSVPSSMDASSCTVIWGGNNTDASATTEYLQDTSTAAASQGSSSAPNSNIFSSSFSLESDLATSSASSFLPVPSVQLVSSSSSLLVPQRTAVTVTVTTRLTLPTTVVKQSQVSDQDNDASRGETPHTVSILSNNTVIFGGINGQEHVLLTDNCLVALNWPLANVDDTKREDIAFIGFSIWVLGMSLVAVLNESPPHLIATFLTHQLQPCNNPRACAPVNLLPTYWSERARAEIPTLALNAAALLFSTYLSWKLMKSFGWQTFKRIGASLTMSRAYRSVLMLSIAIQLSAFFIVVTVSLWIDQVFNGEVARLTTRSTTFKAITISILVLVIPWLTLGWISVRREFRVRTALFLILTFGYLVGWSAMFLAPTFRWTFVTWRFFSVMATASVLLTLLTLVMGICCRLNFGKGLTRYLQGQEELPDSDFVPATLPYDEKFADEKVDFPSFDTPVPTFSAAYGVEPQMPPRALGARRILGPRFFATSAESFDPQPKNLSRQGSGSSQRSTRSDASTSSSFYAGSESTMGKRWIIE</sequence>
<protein>
    <submittedName>
        <fullName evidence="1">Uncharacterized protein</fullName>
    </submittedName>
</protein>
<name>A0ACC1TF15_9APHY</name>
<comment type="caution">
    <text evidence="1">The sequence shown here is derived from an EMBL/GenBank/DDBJ whole genome shotgun (WGS) entry which is preliminary data.</text>
</comment>
<dbReference type="EMBL" id="JANHOG010000017">
    <property type="protein sequence ID" value="KAJ3559602.1"/>
    <property type="molecule type" value="Genomic_DNA"/>
</dbReference>
<gene>
    <name evidence="1" type="ORF">NM688_g244</name>
</gene>
<dbReference type="Proteomes" id="UP001148662">
    <property type="component" value="Unassembled WGS sequence"/>
</dbReference>
<proteinExistence type="predicted"/>
<reference evidence="1" key="1">
    <citation type="submission" date="2022-07" db="EMBL/GenBank/DDBJ databases">
        <title>Genome Sequence of Phlebia brevispora.</title>
        <authorList>
            <person name="Buettner E."/>
        </authorList>
    </citation>
    <scope>NUCLEOTIDE SEQUENCE</scope>
    <source>
        <strain evidence="1">MPL23</strain>
    </source>
</reference>
<keyword evidence="2" id="KW-1185">Reference proteome</keyword>
<accession>A0ACC1TF15</accession>
<evidence type="ECO:0000313" key="2">
    <source>
        <dbReference type="Proteomes" id="UP001148662"/>
    </source>
</evidence>